<evidence type="ECO:0000313" key="4">
    <source>
        <dbReference type="Proteomes" id="UP000706039"/>
    </source>
</evidence>
<feature type="transmembrane region" description="Helical" evidence="1">
    <location>
        <begin position="88"/>
        <end position="107"/>
    </location>
</feature>
<dbReference type="PANTHER" id="PTHR30273:SF2">
    <property type="entry name" value="PROTEIN FECR"/>
    <property type="match status" value="1"/>
</dbReference>
<keyword evidence="4" id="KW-1185">Reference proteome</keyword>
<gene>
    <name evidence="3" type="ORF">K7G82_13175</name>
</gene>
<dbReference type="PANTHER" id="PTHR30273">
    <property type="entry name" value="PERIPLASMIC SIGNAL SENSOR AND SIGMA FACTOR ACTIVATOR FECR-RELATED"/>
    <property type="match status" value="1"/>
</dbReference>
<evidence type="ECO:0000259" key="2">
    <source>
        <dbReference type="Pfam" id="PF04773"/>
    </source>
</evidence>
<evidence type="ECO:0000313" key="3">
    <source>
        <dbReference type="EMBL" id="MBY8823251.1"/>
    </source>
</evidence>
<dbReference type="Pfam" id="PF04773">
    <property type="entry name" value="FecR"/>
    <property type="match status" value="1"/>
</dbReference>
<keyword evidence="1" id="KW-1133">Transmembrane helix</keyword>
<feature type="domain" description="FecR protein" evidence="2">
    <location>
        <begin position="117"/>
        <end position="209"/>
    </location>
</feature>
<dbReference type="EMBL" id="JAINVV010000005">
    <property type="protein sequence ID" value="MBY8823251.1"/>
    <property type="molecule type" value="Genomic_DNA"/>
</dbReference>
<sequence length="334" mass="35351">MSNVAPIDRRDVDTVARDWVIRLMESDDAGLTAACAAWRDADPAHDAAFWRAWTTWSGAGRTAIAADESWRAEAAALRSGWRPRARRWIWIAAPVGLAASVALALGIPNLTRPAAIEIATRVAETRVVALADGSRVTVGGRSGIEARVDATGRRVELARGQAFFEVAHDPARPFVVVAGDAEITVRGTRFDVRLVGDDVQVSVLEGKVEVRRRGLLSLLSAGAPDAVLTGGQKSELAPQAGAFAPAAPAATVPGEWRSGRLYYADAPLSEILADAARYSAARIEASSPAIGAMSLTMSYRAGDDEGLRHAIEAALPVRVEKRGTVWMVDGAAGE</sequence>
<accession>A0ABS7PPT4</accession>
<dbReference type="InterPro" id="IPR012373">
    <property type="entry name" value="Ferrdict_sens_TM"/>
</dbReference>
<dbReference type="Proteomes" id="UP000706039">
    <property type="component" value="Unassembled WGS sequence"/>
</dbReference>
<dbReference type="RefSeq" id="WP_222990368.1">
    <property type="nucleotide sequence ID" value="NZ_JAINVV010000005.1"/>
</dbReference>
<keyword evidence="1" id="KW-0812">Transmembrane</keyword>
<protein>
    <submittedName>
        <fullName evidence="3">FecR domain-containing protein</fullName>
    </submittedName>
</protein>
<reference evidence="3 4" key="1">
    <citation type="submission" date="2021-08" db="EMBL/GenBank/DDBJ databases">
        <authorList>
            <person name="Tuo L."/>
        </authorList>
    </citation>
    <scope>NUCLEOTIDE SEQUENCE [LARGE SCALE GENOMIC DNA]</scope>
    <source>
        <strain evidence="3 4">JCM 31229</strain>
    </source>
</reference>
<dbReference type="InterPro" id="IPR006860">
    <property type="entry name" value="FecR"/>
</dbReference>
<evidence type="ECO:0000256" key="1">
    <source>
        <dbReference type="SAM" id="Phobius"/>
    </source>
</evidence>
<organism evidence="3 4">
    <name type="scientific">Sphingomonas colocasiae</name>
    <dbReference type="NCBI Taxonomy" id="1848973"/>
    <lineage>
        <taxon>Bacteria</taxon>
        <taxon>Pseudomonadati</taxon>
        <taxon>Pseudomonadota</taxon>
        <taxon>Alphaproteobacteria</taxon>
        <taxon>Sphingomonadales</taxon>
        <taxon>Sphingomonadaceae</taxon>
        <taxon>Sphingomonas</taxon>
    </lineage>
</organism>
<dbReference type="Gene3D" id="2.60.120.1440">
    <property type="match status" value="1"/>
</dbReference>
<keyword evidence="1" id="KW-0472">Membrane</keyword>
<comment type="caution">
    <text evidence="3">The sequence shown here is derived from an EMBL/GenBank/DDBJ whole genome shotgun (WGS) entry which is preliminary data.</text>
</comment>
<proteinExistence type="predicted"/>
<name>A0ABS7PPT4_9SPHN</name>
<dbReference type="PIRSF" id="PIRSF018266">
    <property type="entry name" value="FecR"/>
    <property type="match status" value="1"/>
</dbReference>